<accession>A0A8T3BHU5</accession>
<reference evidence="3" key="1">
    <citation type="journal article" date="2022" name="Front. Genet.">
        <title>Chromosome-Scale Assembly of the Dendrobium nobile Genome Provides Insights Into the Molecular Mechanism of the Biosynthesis of the Medicinal Active Ingredient of Dendrobium.</title>
        <authorList>
            <person name="Xu Q."/>
            <person name="Niu S.-C."/>
            <person name="Li K.-L."/>
            <person name="Zheng P.-J."/>
            <person name="Zhang X.-J."/>
            <person name="Jia Y."/>
            <person name="Liu Y."/>
            <person name="Niu Y.-X."/>
            <person name="Yu L.-H."/>
            <person name="Chen D.-F."/>
            <person name="Zhang G.-Q."/>
        </authorList>
    </citation>
    <scope>NUCLEOTIDE SEQUENCE</scope>
    <source>
        <tissue evidence="3">Leaf</tissue>
    </source>
</reference>
<dbReference type="PANTHER" id="PTHR30620:SF120">
    <property type="entry name" value="GLYCOSYL HYDROLASE FAMILY 3 N TERMINAL DOMAIN CONTAINING PROTEIN, EXPRESSED"/>
    <property type="match status" value="1"/>
</dbReference>
<dbReference type="InterPro" id="IPR036962">
    <property type="entry name" value="Glyco_hydro_3_N_sf"/>
</dbReference>
<gene>
    <name evidence="3" type="ORF">KFK09_009575</name>
</gene>
<dbReference type="InterPro" id="IPR051915">
    <property type="entry name" value="Cellulose_Degrad_GH3"/>
</dbReference>
<keyword evidence="2" id="KW-1133">Transmembrane helix</keyword>
<dbReference type="OrthoDB" id="416222at2759"/>
<evidence type="ECO:0000256" key="1">
    <source>
        <dbReference type="ARBA" id="ARBA00022801"/>
    </source>
</evidence>
<feature type="transmembrane region" description="Helical" evidence="2">
    <location>
        <begin position="6"/>
        <end position="23"/>
    </location>
</feature>
<evidence type="ECO:0000256" key="2">
    <source>
        <dbReference type="SAM" id="Phobius"/>
    </source>
</evidence>
<keyword evidence="2" id="KW-0472">Membrane</keyword>
<comment type="caution">
    <text evidence="3">The sequence shown here is derived from an EMBL/GenBank/DDBJ whole genome shotgun (WGS) entry which is preliminary data.</text>
</comment>
<dbReference type="Proteomes" id="UP000829196">
    <property type="component" value="Unassembled WGS sequence"/>
</dbReference>
<name>A0A8T3BHU5_DENNO</name>
<dbReference type="EMBL" id="JAGYWB010000008">
    <property type="protein sequence ID" value="KAI0513550.1"/>
    <property type="molecule type" value="Genomic_DNA"/>
</dbReference>
<dbReference type="AlphaFoldDB" id="A0A8T3BHU5"/>
<dbReference type="GO" id="GO:0008422">
    <property type="term" value="F:beta-glucosidase activity"/>
    <property type="evidence" value="ECO:0007669"/>
    <property type="project" value="TreeGrafter"/>
</dbReference>
<organism evidence="3 4">
    <name type="scientific">Dendrobium nobile</name>
    <name type="common">Orchid</name>
    <dbReference type="NCBI Taxonomy" id="94219"/>
    <lineage>
        <taxon>Eukaryota</taxon>
        <taxon>Viridiplantae</taxon>
        <taxon>Streptophyta</taxon>
        <taxon>Embryophyta</taxon>
        <taxon>Tracheophyta</taxon>
        <taxon>Spermatophyta</taxon>
        <taxon>Magnoliopsida</taxon>
        <taxon>Liliopsida</taxon>
        <taxon>Asparagales</taxon>
        <taxon>Orchidaceae</taxon>
        <taxon>Epidendroideae</taxon>
        <taxon>Malaxideae</taxon>
        <taxon>Dendrobiinae</taxon>
        <taxon>Dendrobium</taxon>
    </lineage>
</organism>
<evidence type="ECO:0000313" key="4">
    <source>
        <dbReference type="Proteomes" id="UP000829196"/>
    </source>
</evidence>
<feature type="transmembrane region" description="Helical" evidence="2">
    <location>
        <begin position="35"/>
        <end position="65"/>
    </location>
</feature>
<evidence type="ECO:0000313" key="3">
    <source>
        <dbReference type="EMBL" id="KAI0513550.1"/>
    </source>
</evidence>
<dbReference type="InterPro" id="IPR017853">
    <property type="entry name" value="GH"/>
</dbReference>
<keyword evidence="1" id="KW-0378">Hydrolase</keyword>
<proteinExistence type="predicted"/>
<keyword evidence="2" id="KW-0812">Transmembrane</keyword>
<dbReference type="GO" id="GO:0009251">
    <property type="term" value="P:glucan catabolic process"/>
    <property type="evidence" value="ECO:0007669"/>
    <property type="project" value="TreeGrafter"/>
</dbReference>
<keyword evidence="4" id="KW-1185">Reference proteome</keyword>
<sequence length="162" mass="18168">MDAYSSFTYLISFLVVVVFLPGRNYCVVGTTDSPIGFFSCLIVGCSSSFPFLFLYGVLLLSTVFFSSTPLCFLDLHENHYLLTDFLKNKLRFRGFLISDGEGIDRITTLAHANYTFSIQAGSLAGIDMIMIPFDYPEFFEDLTTLVFNIIVGGLRRTEEGQI</sequence>
<dbReference type="SUPFAM" id="SSF51445">
    <property type="entry name" value="(Trans)glycosidases"/>
    <property type="match status" value="1"/>
</dbReference>
<dbReference type="SMR" id="A0A8T3BHU5"/>
<dbReference type="Gene3D" id="3.20.20.300">
    <property type="entry name" value="Glycoside hydrolase, family 3, N-terminal domain"/>
    <property type="match status" value="1"/>
</dbReference>
<dbReference type="PANTHER" id="PTHR30620">
    <property type="entry name" value="PERIPLASMIC BETA-GLUCOSIDASE-RELATED"/>
    <property type="match status" value="1"/>
</dbReference>
<protein>
    <submittedName>
        <fullName evidence="3">Uncharacterized protein</fullName>
    </submittedName>
</protein>